<evidence type="ECO:0000256" key="1">
    <source>
        <dbReference type="ARBA" id="ARBA00022679"/>
    </source>
</evidence>
<dbReference type="Gene3D" id="2.60.200.40">
    <property type="match status" value="1"/>
</dbReference>
<protein>
    <submittedName>
        <fullName evidence="7">Sphingosine kinase 1 isoform X1</fullName>
    </submittedName>
</protein>
<dbReference type="GO" id="GO:0001727">
    <property type="term" value="F:lipid kinase activity"/>
    <property type="evidence" value="ECO:0000318"/>
    <property type="project" value="GO_Central"/>
</dbReference>
<dbReference type="InterPro" id="IPR050187">
    <property type="entry name" value="Lipid_Phosphate_FormReg"/>
</dbReference>
<dbReference type="SUPFAM" id="SSF111331">
    <property type="entry name" value="NAD kinase/diacylglycerol kinase-like"/>
    <property type="match status" value="1"/>
</dbReference>
<dbReference type="AlphaFoldDB" id="A0A9R0ITJ0"/>
<keyword evidence="6" id="KW-1185">Reference proteome</keyword>
<name>A0A9R0ITJ0_SPIOL</name>
<keyword evidence="3 7" id="KW-0418">Kinase</keyword>
<sequence>MDKSEEETLIINSESITLNGTLIPLTFNSDGTLRWVDGDNEKCLSLEKEVLGVSMEDSRIILKCAVKSSGSGGGILNCSSTEDLVRKSLVLESSSQEALQIWFRKLREFIDSLGRPKRLYILVNPYGGKKSASKIFVETMQPLLEDAEIQFTLQETKHQLHAKELACELDLTKYDGVVCVSGDGILVEVVNGLLQRDDWDTAIKMPIGVIPAGTGNGVAKSLLDSVGDPCTVVNATVAIIRGHKTSLDVATISQGKTRFYSVLMLAWGLVADIDIESEVWRWMGGARLDLYAVKRILQLRKYNGRVHFVPAPDFEDYTEKISHKVTSVQDVPFCSSSKKQTNAQESGYLGPNVDLENMNWQTIEGPFISVWIQNVPWGSESSKPAPSAKFSDGYLDVILMKDCPKLGLLSILTSLSNGDHVKSPHVLYFKVKSFILEPGSRTKDSTKGGIIDSDGEVLARGNGTYKCDEKTLMSYGNLQITIDQGLATLFCPPL</sequence>
<proteinExistence type="predicted"/>
<dbReference type="InterPro" id="IPR016064">
    <property type="entry name" value="NAD/diacylglycerol_kinase_sf"/>
</dbReference>
<evidence type="ECO:0000313" key="7">
    <source>
        <dbReference type="RefSeq" id="XP_021853999.2"/>
    </source>
</evidence>
<dbReference type="GeneID" id="110793434"/>
<dbReference type="Pfam" id="PF19279">
    <property type="entry name" value="YegS_C"/>
    <property type="match status" value="1"/>
</dbReference>
<dbReference type="GO" id="GO:0046512">
    <property type="term" value="P:sphingosine biosynthetic process"/>
    <property type="evidence" value="ECO:0000318"/>
    <property type="project" value="GO_Central"/>
</dbReference>
<evidence type="ECO:0000313" key="6">
    <source>
        <dbReference type="Proteomes" id="UP000813463"/>
    </source>
</evidence>
<evidence type="ECO:0000256" key="4">
    <source>
        <dbReference type="ARBA" id="ARBA00022840"/>
    </source>
</evidence>
<dbReference type="GO" id="GO:0071215">
    <property type="term" value="P:cellular response to abscisic acid stimulus"/>
    <property type="evidence" value="ECO:0007669"/>
    <property type="project" value="UniProtKB-ARBA"/>
</dbReference>
<dbReference type="GO" id="GO:0005737">
    <property type="term" value="C:cytoplasm"/>
    <property type="evidence" value="ECO:0000318"/>
    <property type="project" value="GO_Central"/>
</dbReference>
<dbReference type="GO" id="GO:0009705">
    <property type="term" value="C:plant-type vacuole membrane"/>
    <property type="evidence" value="ECO:0007669"/>
    <property type="project" value="UniProtKB-ARBA"/>
</dbReference>
<dbReference type="GO" id="GO:0016020">
    <property type="term" value="C:membrane"/>
    <property type="evidence" value="ECO:0000318"/>
    <property type="project" value="GO_Central"/>
</dbReference>
<feature type="domain" description="DAGKc" evidence="5">
    <location>
        <begin position="114"/>
        <end position="256"/>
    </location>
</feature>
<organism evidence="6 7">
    <name type="scientific">Spinacia oleracea</name>
    <name type="common">Spinach</name>
    <dbReference type="NCBI Taxonomy" id="3562"/>
    <lineage>
        <taxon>Eukaryota</taxon>
        <taxon>Viridiplantae</taxon>
        <taxon>Streptophyta</taxon>
        <taxon>Embryophyta</taxon>
        <taxon>Tracheophyta</taxon>
        <taxon>Spermatophyta</taxon>
        <taxon>Magnoliopsida</taxon>
        <taxon>eudicotyledons</taxon>
        <taxon>Gunneridae</taxon>
        <taxon>Pentapetalae</taxon>
        <taxon>Caryophyllales</taxon>
        <taxon>Chenopodiaceae</taxon>
        <taxon>Chenopodioideae</taxon>
        <taxon>Anserineae</taxon>
        <taxon>Spinacia</taxon>
    </lineage>
</organism>
<dbReference type="InterPro" id="IPR017438">
    <property type="entry name" value="ATP-NAD_kinase_N"/>
</dbReference>
<gene>
    <name evidence="7" type="primary">LOC110793434</name>
</gene>
<dbReference type="GO" id="GO:0008481">
    <property type="term" value="F:sphingosine kinase activity"/>
    <property type="evidence" value="ECO:0007669"/>
    <property type="project" value="UniProtKB-EC"/>
</dbReference>
<dbReference type="KEGG" id="soe:110793434"/>
<evidence type="ECO:0000256" key="2">
    <source>
        <dbReference type="ARBA" id="ARBA00022741"/>
    </source>
</evidence>
<evidence type="ECO:0000256" key="3">
    <source>
        <dbReference type="ARBA" id="ARBA00022777"/>
    </source>
</evidence>
<dbReference type="PANTHER" id="PTHR12358:SF31">
    <property type="entry name" value="ACYLGLYCEROL KINASE, MITOCHONDRIAL"/>
    <property type="match status" value="1"/>
</dbReference>
<dbReference type="InterPro" id="IPR001206">
    <property type="entry name" value="Diacylglycerol_kinase_cat_dom"/>
</dbReference>
<evidence type="ECO:0000259" key="5">
    <source>
        <dbReference type="PROSITE" id="PS50146"/>
    </source>
</evidence>
<reference evidence="7" key="2">
    <citation type="submission" date="2025-08" db="UniProtKB">
        <authorList>
            <consortium name="RefSeq"/>
        </authorList>
    </citation>
    <scope>IDENTIFICATION</scope>
    <source>
        <tissue evidence="7">Leaf</tissue>
    </source>
</reference>
<dbReference type="PROSITE" id="PS50146">
    <property type="entry name" value="DAGK"/>
    <property type="match status" value="1"/>
</dbReference>
<dbReference type="InterPro" id="IPR045540">
    <property type="entry name" value="YegS/DAGK_C"/>
</dbReference>
<dbReference type="GO" id="GO:0005524">
    <property type="term" value="F:ATP binding"/>
    <property type="evidence" value="ECO:0007669"/>
    <property type="project" value="UniProtKB-KW"/>
</dbReference>
<dbReference type="RefSeq" id="XP_021853999.2">
    <property type="nucleotide sequence ID" value="XM_021998307.2"/>
</dbReference>
<dbReference type="Gene3D" id="3.40.50.10330">
    <property type="entry name" value="Probable inorganic polyphosphate/atp-NAD kinase, domain 1"/>
    <property type="match status" value="1"/>
</dbReference>
<dbReference type="Proteomes" id="UP000813463">
    <property type="component" value="Chromosome 6"/>
</dbReference>
<keyword evidence="2" id="KW-0547">Nucleotide-binding</keyword>
<keyword evidence="4" id="KW-0067">ATP-binding</keyword>
<dbReference type="PANTHER" id="PTHR12358">
    <property type="entry name" value="SPHINGOSINE KINASE"/>
    <property type="match status" value="1"/>
</dbReference>
<accession>A0A9R0ITJ0</accession>
<dbReference type="SMART" id="SM00046">
    <property type="entry name" value="DAGKc"/>
    <property type="match status" value="1"/>
</dbReference>
<reference evidence="6" key="1">
    <citation type="journal article" date="2021" name="Nat. Commun.">
        <title>Genomic analyses provide insights into spinach domestication and the genetic basis of agronomic traits.</title>
        <authorList>
            <person name="Cai X."/>
            <person name="Sun X."/>
            <person name="Xu C."/>
            <person name="Sun H."/>
            <person name="Wang X."/>
            <person name="Ge C."/>
            <person name="Zhang Z."/>
            <person name="Wang Q."/>
            <person name="Fei Z."/>
            <person name="Jiao C."/>
            <person name="Wang Q."/>
        </authorList>
    </citation>
    <scope>NUCLEOTIDE SEQUENCE [LARGE SCALE GENOMIC DNA]</scope>
    <source>
        <strain evidence="6">cv. Varoflay</strain>
    </source>
</reference>
<keyword evidence="1" id="KW-0808">Transferase</keyword>
<dbReference type="Pfam" id="PF00781">
    <property type="entry name" value="DAGK_cat"/>
    <property type="match status" value="1"/>
</dbReference>